<keyword evidence="1 3" id="KW-0378">Hydrolase</keyword>
<dbReference type="EMBL" id="LVEN01000012">
    <property type="protein sequence ID" value="OCB75817.1"/>
    <property type="molecule type" value="Genomic_DNA"/>
</dbReference>
<dbReference type="SUPFAM" id="SSF55811">
    <property type="entry name" value="Nudix"/>
    <property type="match status" value="1"/>
</dbReference>
<dbReference type="PROSITE" id="PS51462">
    <property type="entry name" value="NUDIX"/>
    <property type="match status" value="1"/>
</dbReference>
<feature type="domain" description="Nudix hydrolase" evidence="2">
    <location>
        <begin position="1"/>
        <end position="154"/>
    </location>
</feature>
<evidence type="ECO:0000256" key="1">
    <source>
        <dbReference type="ARBA" id="ARBA00022801"/>
    </source>
</evidence>
<dbReference type="CDD" id="cd04662">
    <property type="entry name" value="NUDIX_Hydrolase"/>
    <property type="match status" value="1"/>
</dbReference>
<dbReference type="InterPro" id="IPR015797">
    <property type="entry name" value="NUDIX_hydrolase-like_dom_sf"/>
</dbReference>
<dbReference type="InterPro" id="IPR020084">
    <property type="entry name" value="NUDIX_hydrolase_CS"/>
</dbReference>
<dbReference type="RefSeq" id="WP_065448944.1">
    <property type="nucleotide sequence ID" value="NZ_LVEN01000012.1"/>
</dbReference>
<sequence>MKQSAGLLLFKFVDKTVFFFLVHPGGPFWKNKDLESWSIPKGEFTNDENPLDAAKREFYEETGFKLESESESDFIELDSVKLKSGKTIFAWALEFDIDATLIKSNEFEMEWPPKSGKQQSFPEVDRAEWFQTEHALKKINPAQADFIVQIISKISSSL</sequence>
<dbReference type="InterPro" id="IPR051325">
    <property type="entry name" value="Nudix_hydrolase_domain"/>
</dbReference>
<comment type="caution">
    <text evidence="3">The sequence shown here is derived from an EMBL/GenBank/DDBJ whole genome shotgun (WGS) entry which is preliminary data.</text>
</comment>
<dbReference type="GO" id="GO:0016787">
    <property type="term" value="F:hydrolase activity"/>
    <property type="evidence" value="ECO:0007669"/>
    <property type="project" value="UniProtKB-KW"/>
</dbReference>
<proteinExistence type="predicted"/>
<dbReference type="PANTHER" id="PTHR21340:SF7">
    <property type="entry name" value="NUDIX HYDROLASE DOMAIN-CONTAINING PROTEIN"/>
    <property type="match status" value="1"/>
</dbReference>
<dbReference type="PANTHER" id="PTHR21340">
    <property type="entry name" value="DIADENOSINE 5,5-P1,P4-TETRAPHOSPHATE PYROPHOSPHOHYDROLASE MUTT"/>
    <property type="match status" value="1"/>
</dbReference>
<evidence type="ECO:0000313" key="4">
    <source>
        <dbReference type="Proteomes" id="UP000093343"/>
    </source>
</evidence>
<dbReference type="PROSITE" id="PS00893">
    <property type="entry name" value="NUDIX_BOX"/>
    <property type="match status" value="1"/>
</dbReference>
<dbReference type="InterPro" id="IPR000086">
    <property type="entry name" value="NUDIX_hydrolase_dom"/>
</dbReference>
<dbReference type="Proteomes" id="UP000093343">
    <property type="component" value="Unassembled WGS sequence"/>
</dbReference>
<reference evidence="4" key="1">
    <citation type="submission" date="2016-03" db="EMBL/GenBank/DDBJ databases">
        <title>Draft genome sequence of Paenibacillus glacialis DSM 22343.</title>
        <authorList>
            <person name="Shin S.-K."/>
            <person name="Yi H."/>
        </authorList>
    </citation>
    <scope>NUCLEOTIDE SEQUENCE [LARGE SCALE GENOMIC DNA]</scope>
    <source>
        <strain evidence="4">CCUG 60099</strain>
    </source>
</reference>
<name>A0ABX2XKH0_9FLAO</name>
<organism evidence="3 4">
    <name type="scientific">Flavobacterium piscis</name>
    <dbReference type="NCBI Taxonomy" id="1114874"/>
    <lineage>
        <taxon>Bacteria</taxon>
        <taxon>Pseudomonadati</taxon>
        <taxon>Bacteroidota</taxon>
        <taxon>Flavobacteriia</taxon>
        <taxon>Flavobacteriales</taxon>
        <taxon>Flavobacteriaceae</taxon>
        <taxon>Flavobacterium</taxon>
    </lineage>
</organism>
<gene>
    <name evidence="3" type="ORF">FLP_07710</name>
</gene>
<evidence type="ECO:0000259" key="2">
    <source>
        <dbReference type="PROSITE" id="PS51462"/>
    </source>
</evidence>
<protein>
    <submittedName>
        <fullName evidence="3">NUDIX hydrolase</fullName>
    </submittedName>
</protein>
<accession>A0ABX2XKH0</accession>
<dbReference type="Pfam" id="PF00293">
    <property type="entry name" value="NUDIX"/>
    <property type="match status" value="1"/>
</dbReference>
<dbReference type="Gene3D" id="3.90.79.10">
    <property type="entry name" value="Nucleoside Triphosphate Pyrophosphohydrolase"/>
    <property type="match status" value="1"/>
</dbReference>
<keyword evidence="4" id="KW-1185">Reference proteome</keyword>
<evidence type="ECO:0000313" key="3">
    <source>
        <dbReference type="EMBL" id="OCB75817.1"/>
    </source>
</evidence>